<reference evidence="4 5" key="1">
    <citation type="submission" date="2018-11" db="EMBL/GenBank/DDBJ databases">
        <title>Trebonia kvetii gen.nov., sp.nov., a novel acidophilic actinobacterium, and proposal of the new actinobacterial family Treboniaceae fam. nov.</title>
        <authorList>
            <person name="Rapoport D."/>
            <person name="Sagova-Mareckova M."/>
            <person name="Sedlacek I."/>
            <person name="Provaznik J."/>
            <person name="Kralova S."/>
            <person name="Pavlinic D."/>
            <person name="Benes V."/>
            <person name="Kopecky J."/>
        </authorList>
    </citation>
    <scope>NUCLEOTIDE SEQUENCE [LARGE SCALE GENOMIC DNA]</scope>
    <source>
        <strain evidence="4 5">15Tr583</strain>
    </source>
</reference>
<proteinExistence type="predicted"/>
<dbReference type="OrthoDB" id="3404950at2"/>
<dbReference type="AlphaFoldDB" id="A0A6P2BW80"/>
<dbReference type="InterPro" id="IPR009100">
    <property type="entry name" value="AcylCoA_DH/oxidase_NM_dom_sf"/>
</dbReference>
<feature type="domain" description="Acyl-CoA dehydrogenase C-terminal" evidence="3">
    <location>
        <begin position="236"/>
        <end position="365"/>
    </location>
</feature>
<name>A0A6P2BW80_9ACTN</name>
<evidence type="ECO:0000313" key="5">
    <source>
        <dbReference type="Proteomes" id="UP000460272"/>
    </source>
</evidence>
<dbReference type="SUPFAM" id="SSF56645">
    <property type="entry name" value="Acyl-CoA dehydrogenase NM domain-like"/>
    <property type="match status" value="1"/>
</dbReference>
<organism evidence="4 5">
    <name type="scientific">Trebonia kvetii</name>
    <dbReference type="NCBI Taxonomy" id="2480626"/>
    <lineage>
        <taxon>Bacteria</taxon>
        <taxon>Bacillati</taxon>
        <taxon>Actinomycetota</taxon>
        <taxon>Actinomycetes</taxon>
        <taxon>Streptosporangiales</taxon>
        <taxon>Treboniaceae</taxon>
        <taxon>Trebonia</taxon>
    </lineage>
</organism>
<keyword evidence="1" id="KW-0560">Oxidoreductase</keyword>
<evidence type="ECO:0000256" key="1">
    <source>
        <dbReference type="ARBA" id="ARBA00023002"/>
    </source>
</evidence>
<dbReference type="GO" id="GO:0050660">
    <property type="term" value="F:flavin adenine dinucleotide binding"/>
    <property type="evidence" value="ECO:0007669"/>
    <property type="project" value="InterPro"/>
</dbReference>
<dbReference type="InterPro" id="IPR013107">
    <property type="entry name" value="Acyl-CoA_DH_C"/>
</dbReference>
<dbReference type="PANTHER" id="PTHR43884">
    <property type="entry name" value="ACYL-COA DEHYDROGENASE"/>
    <property type="match status" value="1"/>
</dbReference>
<comment type="caution">
    <text evidence="4">The sequence shown here is derived from an EMBL/GenBank/DDBJ whole genome shotgun (WGS) entry which is preliminary data.</text>
</comment>
<sequence length="384" mass="41173">MRKPMTENAASQPQSSVLGNVRALLPEISARAEEIEQARAVPRDLTEKLRTAGVFRRYVPRSHGGDEMWPDEGLTVIEELARADASVAWVAAVGSEGPSFYAYLPQDTYDKIFADGPDVIHSGVINPTGKAVRDKGGFRFSGRWSFASGSNNADYICIHGVLDDGSGTRLGVVPASQVQIDDVWHVSGLKGTSSNDVVVSDLFVPEEWTGTFAELPKVARHPLDQRQLGARFGSEFAAVAIGIAQAALDDITGIARNKIPATSRSKLAQDPVAQYMTGQLATDLYMARTLLHQVARDDQASVAFGPPDDTATIIRRARLSRAASVAATVVEGAYSISGTTGLFESCPLQRRLRDVRAVTQHYMLSARSAYGPVGTAILSEDSAG</sequence>
<dbReference type="Gene3D" id="2.40.110.10">
    <property type="entry name" value="Butyryl-CoA Dehydrogenase, subunit A, domain 2"/>
    <property type="match status" value="1"/>
</dbReference>
<dbReference type="PANTHER" id="PTHR43884:SF25">
    <property type="entry name" value="ACYL-COA DEHYDROGENASE YDBM-RELATED"/>
    <property type="match status" value="1"/>
</dbReference>
<evidence type="ECO:0000259" key="2">
    <source>
        <dbReference type="Pfam" id="PF02771"/>
    </source>
</evidence>
<evidence type="ECO:0000313" key="4">
    <source>
        <dbReference type="EMBL" id="TVZ02496.1"/>
    </source>
</evidence>
<gene>
    <name evidence="4" type="ORF">EAS64_27280</name>
</gene>
<accession>A0A6P2BW80</accession>
<keyword evidence="5" id="KW-1185">Reference proteome</keyword>
<dbReference type="Pfam" id="PF08028">
    <property type="entry name" value="Acyl-CoA_dh_2"/>
    <property type="match status" value="1"/>
</dbReference>
<dbReference type="Gene3D" id="1.20.140.10">
    <property type="entry name" value="Butyryl-CoA Dehydrogenase, subunit A, domain 3"/>
    <property type="match status" value="1"/>
</dbReference>
<dbReference type="Gene3D" id="1.10.540.10">
    <property type="entry name" value="Acyl-CoA dehydrogenase/oxidase, N-terminal domain"/>
    <property type="match status" value="1"/>
</dbReference>
<dbReference type="InterPro" id="IPR046373">
    <property type="entry name" value="Acyl-CoA_Oxase/DH_mid-dom_sf"/>
</dbReference>
<dbReference type="GO" id="GO:0003995">
    <property type="term" value="F:acyl-CoA dehydrogenase activity"/>
    <property type="evidence" value="ECO:0007669"/>
    <property type="project" value="TreeGrafter"/>
</dbReference>
<evidence type="ECO:0000259" key="3">
    <source>
        <dbReference type="Pfam" id="PF08028"/>
    </source>
</evidence>
<dbReference type="InterPro" id="IPR013786">
    <property type="entry name" value="AcylCoA_DH/ox_N"/>
</dbReference>
<dbReference type="PIRSF" id="PIRSF016578">
    <property type="entry name" value="HsaA"/>
    <property type="match status" value="1"/>
</dbReference>
<evidence type="ECO:0008006" key="6">
    <source>
        <dbReference type="Google" id="ProtNLM"/>
    </source>
</evidence>
<dbReference type="Proteomes" id="UP000460272">
    <property type="component" value="Unassembled WGS sequence"/>
</dbReference>
<dbReference type="SUPFAM" id="SSF47203">
    <property type="entry name" value="Acyl-CoA dehydrogenase C-terminal domain-like"/>
    <property type="match status" value="1"/>
</dbReference>
<protein>
    <recommendedName>
        <fullName evidence="6">Acyl-CoA dehydrogenase</fullName>
    </recommendedName>
</protein>
<feature type="domain" description="Acyl-CoA dehydrogenase/oxidase N-terminal" evidence="2">
    <location>
        <begin position="27"/>
        <end position="95"/>
    </location>
</feature>
<dbReference type="InterPro" id="IPR036250">
    <property type="entry name" value="AcylCo_DH-like_C"/>
</dbReference>
<dbReference type="Pfam" id="PF02771">
    <property type="entry name" value="Acyl-CoA_dh_N"/>
    <property type="match status" value="1"/>
</dbReference>
<dbReference type="InterPro" id="IPR037069">
    <property type="entry name" value="AcylCoA_DH/ox_N_sf"/>
</dbReference>
<dbReference type="EMBL" id="RPFW01000005">
    <property type="protein sequence ID" value="TVZ02496.1"/>
    <property type="molecule type" value="Genomic_DNA"/>
</dbReference>